<dbReference type="SMART" id="SM00225">
    <property type="entry name" value="BTB"/>
    <property type="match status" value="1"/>
</dbReference>
<evidence type="ECO:0000256" key="2">
    <source>
        <dbReference type="SAM" id="MobiDB-lite"/>
    </source>
</evidence>
<dbReference type="Gene3D" id="3.30.710.10">
    <property type="entry name" value="Potassium Channel Kv1.1, Chain A"/>
    <property type="match status" value="1"/>
</dbReference>
<dbReference type="InterPro" id="IPR013087">
    <property type="entry name" value="Znf_C2H2_type"/>
</dbReference>
<protein>
    <submittedName>
        <fullName evidence="3">(salmon louse) hypothetical protein</fullName>
    </submittedName>
</protein>
<dbReference type="InterPro" id="IPR011333">
    <property type="entry name" value="SKP1/BTB/POZ_sf"/>
</dbReference>
<accession>A0A7R8H8T3</accession>
<dbReference type="Pfam" id="PF00651">
    <property type="entry name" value="BTB"/>
    <property type="match status" value="1"/>
</dbReference>
<keyword evidence="1" id="KW-0175">Coiled coil</keyword>
<proteinExistence type="predicted"/>
<dbReference type="EMBL" id="HG994583">
    <property type="protein sequence ID" value="CAF2928464.1"/>
    <property type="molecule type" value="Genomic_DNA"/>
</dbReference>
<dbReference type="PROSITE" id="PS00028">
    <property type="entry name" value="ZINC_FINGER_C2H2_1"/>
    <property type="match status" value="2"/>
</dbReference>
<dbReference type="SUPFAM" id="SSF54695">
    <property type="entry name" value="POZ domain"/>
    <property type="match status" value="1"/>
</dbReference>
<dbReference type="SMART" id="SM00355">
    <property type="entry name" value="ZnF_C2H2"/>
    <property type="match status" value="5"/>
</dbReference>
<reference evidence="3" key="1">
    <citation type="submission" date="2021-02" db="EMBL/GenBank/DDBJ databases">
        <authorList>
            <person name="Bekaert M."/>
        </authorList>
    </citation>
    <scope>NUCLEOTIDE SEQUENCE</scope>
    <source>
        <strain evidence="3">IoA-00</strain>
    </source>
</reference>
<gene>
    <name evidence="3" type="ORF">LSAA_8503</name>
</gene>
<evidence type="ECO:0000256" key="1">
    <source>
        <dbReference type="SAM" id="Coils"/>
    </source>
</evidence>
<dbReference type="PROSITE" id="PS50097">
    <property type="entry name" value="BTB"/>
    <property type="match status" value="1"/>
</dbReference>
<dbReference type="InterPro" id="IPR000210">
    <property type="entry name" value="BTB/POZ_dom"/>
</dbReference>
<dbReference type="Proteomes" id="UP000675881">
    <property type="component" value="Chromosome 4"/>
</dbReference>
<dbReference type="AlphaFoldDB" id="A0A7R8H8T3"/>
<evidence type="ECO:0000313" key="3">
    <source>
        <dbReference type="EMBL" id="CAF2928464.1"/>
    </source>
</evidence>
<organism evidence="3 4">
    <name type="scientific">Lepeophtheirus salmonis</name>
    <name type="common">Salmon louse</name>
    <name type="synonym">Caligus salmonis</name>
    <dbReference type="NCBI Taxonomy" id="72036"/>
    <lineage>
        <taxon>Eukaryota</taxon>
        <taxon>Metazoa</taxon>
        <taxon>Ecdysozoa</taxon>
        <taxon>Arthropoda</taxon>
        <taxon>Crustacea</taxon>
        <taxon>Multicrustacea</taxon>
        <taxon>Hexanauplia</taxon>
        <taxon>Copepoda</taxon>
        <taxon>Siphonostomatoida</taxon>
        <taxon>Caligidae</taxon>
        <taxon>Lepeophtheirus</taxon>
    </lineage>
</organism>
<feature type="region of interest" description="Disordered" evidence="2">
    <location>
        <begin position="373"/>
        <end position="399"/>
    </location>
</feature>
<dbReference type="OrthoDB" id="6414306at2759"/>
<keyword evidence="4" id="KW-1185">Reference proteome</keyword>
<name>A0A7R8H8T3_LEPSM</name>
<feature type="coiled-coil region" evidence="1">
    <location>
        <begin position="473"/>
        <end position="500"/>
    </location>
</feature>
<evidence type="ECO:0000313" key="4">
    <source>
        <dbReference type="Proteomes" id="UP000675881"/>
    </source>
</evidence>
<sequence>MSSINLLPNGGMETHFGMLYANQRVTWESELFTDLTFIIRGQHFKCHQYLFASISPFLRELFQKLSSCTGHTNPNVMITLDGIDNPDILKDFLKFAYAGEVNRQMGRVDVSKFMEMMELLGIRDKFWLIILKTDLQQPYALRTRKSNSANIEAPSQQISTSNNSNYVDEESTVRHTCLKERYINDSQIGHLESILNSDESEKSSSINESEYIYIQSEIEDDIPMYTQKNLNSETNISQDEVLLTTVPSQSINRKRSIQNPIIINQPKYKCKKSSNLDQVLVSKSSKIIRKRYTIFNEPIIEVTNFVDERDECIDNNGSSKVSSQKDYSGRMHSNSIVEDDNNFGNTSMGNNNSVILSSQDDCTVNKSSNRIISYEPSDQNNINSNSSSFNKDLSNNQSESTKKIYVRDKNCCNTTIDDIVTAEVPSLHKQSSAKDNKFSNQEIVQIQEPSEIPFRTAIETKCKSCGISKFDSMQDLKVHLEKCQKELKKLNLKMMTKKEIEVFTAKSNFLDDFKMIYFVCSLCYTECSSRRAFELHIAANHYKSKILALNTKSLRCDRCAMCFFHSDLLAHHLAFYHDEVFKLATNEMKSILKSPKKFIFEHKCEECLKHTRNISSTTNESSKNNGEIILSTKTQETFNEHQQIYHKEIRSTCPYCFDLMFNSDHELEKHVKNFHINNKTPARKRTCLHCGEICIDDTKLRFHVQYKHKKLT</sequence>
<feature type="compositionally biased region" description="Low complexity" evidence="2">
    <location>
        <begin position="377"/>
        <end position="390"/>
    </location>
</feature>